<feature type="domain" description="Argininosuccinate lyase C-terminal" evidence="7">
    <location>
        <begin position="376"/>
        <end position="445"/>
    </location>
</feature>
<dbReference type="PROSITE" id="PS00163">
    <property type="entry name" value="FUMARATE_LYASES"/>
    <property type="match status" value="1"/>
</dbReference>
<dbReference type="FunFam" id="1.10.40.30:FF:000001">
    <property type="entry name" value="Argininosuccinate lyase"/>
    <property type="match status" value="1"/>
</dbReference>
<comment type="similarity">
    <text evidence="5">Belongs to the lyase 1 family. Argininosuccinate lyase subfamily.</text>
</comment>
<evidence type="ECO:0000256" key="2">
    <source>
        <dbReference type="ARBA" id="ARBA00022571"/>
    </source>
</evidence>
<dbReference type="NCBIfam" id="TIGR00838">
    <property type="entry name" value="argH"/>
    <property type="match status" value="1"/>
</dbReference>
<dbReference type="FunFam" id="1.20.200.10:FF:000015">
    <property type="entry name" value="argininosuccinate lyase isoform X2"/>
    <property type="match status" value="1"/>
</dbReference>
<dbReference type="CDD" id="cd01359">
    <property type="entry name" value="Argininosuccinate_lyase"/>
    <property type="match status" value="1"/>
</dbReference>
<dbReference type="HAMAP" id="MF_00006">
    <property type="entry name" value="Arg_succ_lyase"/>
    <property type="match status" value="1"/>
</dbReference>
<keyword evidence="4 5" id="KW-0456">Lyase</keyword>
<evidence type="ECO:0000256" key="3">
    <source>
        <dbReference type="ARBA" id="ARBA00022605"/>
    </source>
</evidence>
<dbReference type="GO" id="GO:0042450">
    <property type="term" value="P:L-arginine biosynthetic process via ornithine"/>
    <property type="evidence" value="ECO:0007669"/>
    <property type="project" value="UniProtKB-UniRule"/>
</dbReference>
<dbReference type="PANTHER" id="PTHR43814">
    <property type="entry name" value="ARGININOSUCCINATE LYASE"/>
    <property type="match status" value="1"/>
</dbReference>
<evidence type="ECO:0000313" key="8">
    <source>
        <dbReference type="EMBL" id="MBW4709707.1"/>
    </source>
</evidence>
<gene>
    <name evidence="5 8" type="primary">argH</name>
    <name evidence="8" type="ORF">KX928_18115</name>
</gene>
<comment type="subcellular location">
    <subcellularLocation>
        <location evidence="5">Cytoplasm</location>
    </subcellularLocation>
</comment>
<evidence type="ECO:0000256" key="1">
    <source>
        <dbReference type="ARBA" id="ARBA00012338"/>
    </source>
</evidence>
<evidence type="ECO:0000313" key="9">
    <source>
        <dbReference type="Proteomes" id="UP001138661"/>
    </source>
</evidence>
<name>A0A9X1K4H0_9RHOB</name>
<dbReference type="Pfam" id="PF00206">
    <property type="entry name" value="Lyase_1"/>
    <property type="match status" value="1"/>
</dbReference>
<dbReference type="AlphaFoldDB" id="A0A9X1K4H0"/>
<dbReference type="InterPro" id="IPR022761">
    <property type="entry name" value="Fumarate_lyase_N"/>
</dbReference>
<keyword evidence="9" id="KW-1185">Reference proteome</keyword>
<sequence length="470" mass="50469">MTDTPAAKSSNASNQMWGGRFAAGPDAIMEAINASIGFDKRMAAQDIAGSRAHAAMLGATGILEPSDVEAIREGLLTVLSEINEGAFQFSTALEDIHMNVEARLKEIIGEPAGRLHTGRSRNDQVATDFKLWVRDQLDASESGLIALMRALLGQAEAGADWVMPGFTHLQTAQPVTWGHHMMAYVEMFGRDLGRVRDARARMNTSPLGAAALAGTSFPIDRHMTAKALGFDAPAANSLDAVSDRDFALEFLGVASICAMHLSRFAEELVIWSSAQFRFVTLSDRFSTGSSIMPQKKNPDAAELIRAKVGRIFGANTALMMVMKGLPLTYSKDMQEDKEQVFDAADNLMLALAAMTGMVSDMTANRDSLAAAAGSGFSTATDLADWLVRVLGLPFRDAHHVTGILVALAESKGCDLPELSLDDMKSAHPDITAQVFDVLGVENSVNSRTSYGGTAPSQVRAQVDRWKEMIA</sequence>
<comment type="pathway">
    <text evidence="5">Amino-acid biosynthesis; L-arginine biosynthesis; L-arginine from L-ornithine and carbamoyl phosphate: step 3/3.</text>
</comment>
<protein>
    <recommendedName>
        <fullName evidence="1 5">Argininosuccinate lyase</fullName>
        <shortName evidence="5">ASAL</shortName>
        <ecNumber evidence="1 5">4.3.2.1</ecNumber>
    </recommendedName>
    <alternativeName>
        <fullName evidence="5">Arginosuccinase</fullName>
    </alternativeName>
</protein>
<evidence type="ECO:0000256" key="4">
    <source>
        <dbReference type="ARBA" id="ARBA00023239"/>
    </source>
</evidence>
<evidence type="ECO:0000256" key="5">
    <source>
        <dbReference type="HAMAP-Rule" id="MF_00006"/>
    </source>
</evidence>
<evidence type="ECO:0000259" key="7">
    <source>
        <dbReference type="Pfam" id="PF14698"/>
    </source>
</evidence>
<dbReference type="GO" id="GO:0004056">
    <property type="term" value="F:argininosuccinate lyase activity"/>
    <property type="evidence" value="ECO:0007669"/>
    <property type="project" value="UniProtKB-UniRule"/>
</dbReference>
<dbReference type="RefSeq" id="WP_219505523.1">
    <property type="nucleotide sequence ID" value="NZ_JAHXDN010000005.1"/>
</dbReference>
<dbReference type="InterPro" id="IPR009049">
    <property type="entry name" value="Argininosuccinate_lyase"/>
</dbReference>
<reference evidence="8" key="1">
    <citation type="submission" date="2021-07" db="EMBL/GenBank/DDBJ databases">
        <title>Roseobacter insulae sp. nov., isolated from a tidal flat.</title>
        <authorList>
            <person name="Park S."/>
            <person name="Yoon J.-H."/>
        </authorList>
    </citation>
    <scope>NUCLEOTIDE SEQUENCE</scope>
    <source>
        <strain evidence="8">YSTF-M11</strain>
    </source>
</reference>
<dbReference type="EMBL" id="JAHXDN010000005">
    <property type="protein sequence ID" value="MBW4709707.1"/>
    <property type="molecule type" value="Genomic_DNA"/>
</dbReference>
<organism evidence="8 9">
    <name type="scientific">Roseobacter insulae</name>
    <dbReference type="NCBI Taxonomy" id="2859783"/>
    <lineage>
        <taxon>Bacteria</taxon>
        <taxon>Pseudomonadati</taxon>
        <taxon>Pseudomonadota</taxon>
        <taxon>Alphaproteobacteria</taxon>
        <taxon>Rhodobacterales</taxon>
        <taxon>Roseobacteraceae</taxon>
        <taxon>Roseobacter</taxon>
    </lineage>
</organism>
<keyword evidence="5" id="KW-0963">Cytoplasm</keyword>
<dbReference type="EC" id="4.3.2.1" evidence="1 5"/>
<dbReference type="FunFam" id="1.10.275.10:FF:000002">
    <property type="entry name" value="Argininosuccinate lyase"/>
    <property type="match status" value="1"/>
</dbReference>
<dbReference type="InterPro" id="IPR020557">
    <property type="entry name" value="Fumarate_lyase_CS"/>
</dbReference>
<comment type="caution">
    <text evidence="8">The sequence shown here is derived from an EMBL/GenBank/DDBJ whole genome shotgun (WGS) entry which is preliminary data.</text>
</comment>
<keyword evidence="3 5" id="KW-0028">Amino-acid biosynthesis</keyword>
<accession>A0A9X1K4H0</accession>
<evidence type="ECO:0000259" key="6">
    <source>
        <dbReference type="Pfam" id="PF00206"/>
    </source>
</evidence>
<dbReference type="Proteomes" id="UP001138661">
    <property type="component" value="Unassembled WGS sequence"/>
</dbReference>
<dbReference type="GO" id="GO:0005829">
    <property type="term" value="C:cytosol"/>
    <property type="evidence" value="ECO:0007669"/>
    <property type="project" value="TreeGrafter"/>
</dbReference>
<keyword evidence="2 5" id="KW-0055">Arginine biosynthesis</keyword>
<dbReference type="PANTHER" id="PTHR43814:SF1">
    <property type="entry name" value="ARGININOSUCCINATE LYASE"/>
    <property type="match status" value="1"/>
</dbReference>
<feature type="domain" description="Fumarate lyase N-terminal" evidence="6">
    <location>
        <begin position="19"/>
        <end position="313"/>
    </location>
</feature>
<comment type="catalytic activity">
    <reaction evidence="5">
        <text>2-(N(omega)-L-arginino)succinate = fumarate + L-arginine</text>
        <dbReference type="Rhea" id="RHEA:24020"/>
        <dbReference type="ChEBI" id="CHEBI:29806"/>
        <dbReference type="ChEBI" id="CHEBI:32682"/>
        <dbReference type="ChEBI" id="CHEBI:57472"/>
        <dbReference type="EC" id="4.3.2.1"/>
    </reaction>
</comment>
<dbReference type="InterPro" id="IPR029419">
    <property type="entry name" value="Arg_succ_lyase_C"/>
</dbReference>
<proteinExistence type="inferred from homology"/>
<dbReference type="Pfam" id="PF14698">
    <property type="entry name" value="ASL_C2"/>
    <property type="match status" value="1"/>
</dbReference>